<dbReference type="EMBL" id="JYDP01000014">
    <property type="protein sequence ID" value="KRZ15947.1"/>
    <property type="molecule type" value="Genomic_DNA"/>
</dbReference>
<evidence type="ECO:0000313" key="2">
    <source>
        <dbReference type="Proteomes" id="UP000055024"/>
    </source>
</evidence>
<reference evidence="1 2" key="1">
    <citation type="submission" date="2015-01" db="EMBL/GenBank/DDBJ databases">
        <title>Evolution of Trichinella species and genotypes.</title>
        <authorList>
            <person name="Korhonen P.K."/>
            <person name="Edoardo P."/>
            <person name="Giuseppe L.R."/>
            <person name="Gasser R.B."/>
        </authorList>
    </citation>
    <scope>NUCLEOTIDE SEQUENCE [LARGE SCALE GENOMIC DNA]</scope>
    <source>
        <strain evidence="1">ISS1029</strain>
    </source>
</reference>
<organism evidence="1 2">
    <name type="scientific">Trichinella zimbabwensis</name>
    <dbReference type="NCBI Taxonomy" id="268475"/>
    <lineage>
        <taxon>Eukaryota</taxon>
        <taxon>Metazoa</taxon>
        <taxon>Ecdysozoa</taxon>
        <taxon>Nematoda</taxon>
        <taxon>Enoplea</taxon>
        <taxon>Dorylaimia</taxon>
        <taxon>Trichinellida</taxon>
        <taxon>Trichinellidae</taxon>
        <taxon>Trichinella</taxon>
    </lineage>
</organism>
<comment type="caution">
    <text evidence="1">The sequence shown here is derived from an EMBL/GenBank/DDBJ whole genome shotgun (WGS) entry which is preliminary data.</text>
</comment>
<proteinExistence type="predicted"/>
<protein>
    <submittedName>
        <fullName evidence="1">Uncharacterized protein</fullName>
    </submittedName>
</protein>
<dbReference type="Proteomes" id="UP000055024">
    <property type="component" value="Unassembled WGS sequence"/>
</dbReference>
<dbReference type="AlphaFoldDB" id="A0A0V1HZ39"/>
<keyword evidence="2" id="KW-1185">Reference proteome</keyword>
<evidence type="ECO:0000313" key="1">
    <source>
        <dbReference type="EMBL" id="KRZ15947.1"/>
    </source>
</evidence>
<name>A0A0V1HZ39_9BILA</name>
<gene>
    <name evidence="1" type="ORF">T11_1787</name>
</gene>
<accession>A0A0V1HZ39</accession>
<sequence length="79" mass="9030">MNSEFVNCEVKKFKKALHALKLDYEGTVKLFGIHSDCCDCHCLNNKSTDRATRNITWNVWTINSINQAVRGLFPKDKAV</sequence>